<dbReference type="InterPro" id="IPR010326">
    <property type="entry name" value="EXOC3/Sec6"/>
</dbReference>
<dbReference type="GO" id="GO:0051601">
    <property type="term" value="P:exocyst localization"/>
    <property type="evidence" value="ECO:0007669"/>
    <property type="project" value="TreeGrafter"/>
</dbReference>
<reference evidence="2" key="1">
    <citation type="submission" date="2020-06" db="EMBL/GenBank/DDBJ databases">
        <title>WGS assembly of Ceratodon purpureus strain R40.</title>
        <authorList>
            <person name="Carey S.B."/>
            <person name="Jenkins J."/>
            <person name="Shu S."/>
            <person name="Lovell J.T."/>
            <person name="Sreedasyam A."/>
            <person name="Maumus F."/>
            <person name="Tiley G.P."/>
            <person name="Fernandez-Pozo N."/>
            <person name="Barry K."/>
            <person name="Chen C."/>
            <person name="Wang M."/>
            <person name="Lipzen A."/>
            <person name="Daum C."/>
            <person name="Saski C.A."/>
            <person name="Payton A.C."/>
            <person name="Mcbreen J.C."/>
            <person name="Conrad R.E."/>
            <person name="Kollar L.M."/>
            <person name="Olsson S."/>
            <person name="Huttunen S."/>
            <person name="Landis J.B."/>
            <person name="Wickett N.J."/>
            <person name="Johnson M.G."/>
            <person name="Rensing S.A."/>
            <person name="Grimwood J."/>
            <person name="Schmutz J."/>
            <person name="Mcdaniel S.F."/>
        </authorList>
    </citation>
    <scope>NUCLEOTIDE SEQUENCE</scope>
    <source>
        <strain evidence="2">R40</strain>
    </source>
</reference>
<feature type="region of interest" description="Disordered" evidence="1">
    <location>
        <begin position="200"/>
        <end position="225"/>
    </location>
</feature>
<evidence type="ECO:0000313" key="3">
    <source>
        <dbReference type="Proteomes" id="UP000822688"/>
    </source>
</evidence>
<dbReference type="GO" id="GO:0000149">
    <property type="term" value="F:SNARE binding"/>
    <property type="evidence" value="ECO:0007669"/>
    <property type="project" value="TreeGrafter"/>
</dbReference>
<dbReference type="PANTHER" id="PTHR21292">
    <property type="entry name" value="EXOCYST COMPLEX COMPONENT SEC6-RELATED"/>
    <property type="match status" value="1"/>
</dbReference>
<accession>A0A8T0J168</accession>
<evidence type="ECO:0000256" key="1">
    <source>
        <dbReference type="SAM" id="MobiDB-lite"/>
    </source>
</evidence>
<proteinExistence type="predicted"/>
<sequence>MAESTGMLQSEESDPDYNPDVQAKEAAIQKVAKLLPLPDSLASLRKIRDDYASRLQRNDALLTASVMNQDVQGMMSISTLAANARESLKDEKELVQTFEALTALEQKRRFALATVSMRIEEASRLTAFFEDVRETRAIFEQTLWDHIRNYFQLAKTSPQTLVRALCVVEMQEIADQQQEEEEEEAESIVSDDVDPIAASPNAAKGELPLVPSVPGESLSGRRESSIRRSMSLPPRLIGEGRRVGLISVEGPITKRGYKDRCYVEIQKAIEKRFTNLLDTLVAGDLTTALQQATVVAQELSANFDYVAPCFPPRLQNGFFNTKSSY</sequence>
<protein>
    <submittedName>
        <fullName evidence="2">Uncharacterized protein</fullName>
    </submittedName>
</protein>
<dbReference type="GO" id="GO:0006887">
    <property type="term" value="P:exocytosis"/>
    <property type="evidence" value="ECO:0007669"/>
    <property type="project" value="InterPro"/>
</dbReference>
<dbReference type="Proteomes" id="UP000822688">
    <property type="component" value="Chromosome 1"/>
</dbReference>
<dbReference type="EMBL" id="CM026421">
    <property type="protein sequence ID" value="KAG0589680.1"/>
    <property type="molecule type" value="Genomic_DNA"/>
</dbReference>
<dbReference type="PANTHER" id="PTHR21292:SF1">
    <property type="entry name" value="EXOCYST COMPLEX COMPONENT 3"/>
    <property type="match status" value="1"/>
</dbReference>
<dbReference type="AlphaFoldDB" id="A0A8T0J168"/>
<gene>
    <name evidence="2" type="ORF">KC19_1G039400</name>
</gene>
<feature type="region of interest" description="Disordered" evidence="1">
    <location>
        <begin position="1"/>
        <end position="22"/>
    </location>
</feature>
<feature type="compositionally biased region" description="Polar residues" evidence="1">
    <location>
        <begin position="1"/>
        <end position="10"/>
    </location>
</feature>
<organism evidence="2 3">
    <name type="scientific">Ceratodon purpureus</name>
    <name type="common">Fire moss</name>
    <name type="synonym">Dicranum purpureum</name>
    <dbReference type="NCBI Taxonomy" id="3225"/>
    <lineage>
        <taxon>Eukaryota</taxon>
        <taxon>Viridiplantae</taxon>
        <taxon>Streptophyta</taxon>
        <taxon>Embryophyta</taxon>
        <taxon>Bryophyta</taxon>
        <taxon>Bryophytina</taxon>
        <taxon>Bryopsida</taxon>
        <taxon>Dicranidae</taxon>
        <taxon>Pseudoditrichales</taxon>
        <taxon>Ditrichaceae</taxon>
        <taxon>Ceratodon</taxon>
    </lineage>
</organism>
<dbReference type="GO" id="GO:0000145">
    <property type="term" value="C:exocyst"/>
    <property type="evidence" value="ECO:0007669"/>
    <property type="project" value="InterPro"/>
</dbReference>
<dbReference type="OrthoDB" id="190098at2759"/>
<name>A0A8T0J168_CERPU</name>
<evidence type="ECO:0000313" key="2">
    <source>
        <dbReference type="EMBL" id="KAG0589680.1"/>
    </source>
</evidence>
<comment type="caution">
    <text evidence="2">The sequence shown here is derived from an EMBL/GenBank/DDBJ whole genome shotgun (WGS) entry which is preliminary data.</text>
</comment>
<keyword evidence="3" id="KW-1185">Reference proteome</keyword>
<dbReference type="Pfam" id="PF06046">
    <property type="entry name" value="Sec6"/>
    <property type="match status" value="1"/>
</dbReference>